<organism evidence="1 2">
    <name type="scientific">Pseudomonas neuropathica</name>
    <dbReference type="NCBI Taxonomy" id="2730425"/>
    <lineage>
        <taxon>Bacteria</taxon>
        <taxon>Pseudomonadati</taxon>
        <taxon>Pseudomonadota</taxon>
        <taxon>Gammaproteobacteria</taxon>
        <taxon>Pseudomonadales</taxon>
        <taxon>Pseudomonadaceae</taxon>
        <taxon>Pseudomonas</taxon>
    </lineage>
</organism>
<name>A0ACC7MXM7_9PSED</name>
<dbReference type="Proteomes" id="UP001622950">
    <property type="component" value="Unassembled WGS sequence"/>
</dbReference>
<reference evidence="1" key="1">
    <citation type="submission" date="2024-11" db="EMBL/GenBank/DDBJ databases">
        <authorList>
            <person name="Lucas J.A."/>
        </authorList>
    </citation>
    <scope>NUCLEOTIDE SEQUENCE</scope>
    <source>
        <strain evidence="1">Z 8.8</strain>
    </source>
</reference>
<evidence type="ECO:0000313" key="2">
    <source>
        <dbReference type="Proteomes" id="UP001622950"/>
    </source>
</evidence>
<sequence length="523" mass="58162">MHNDGNVVPLRRVATDQTTHPPLARLPVIVLQVRDKATQQLRQGLQALFDNADDSLFEMADRALDDVEQNLLFEAMRDLRLKRKSIERLFFEQFFEAFISLGHCDLAYRALPRSLSADTRGALPDDGLERNQALDAMVNQVLYRDGFALDQLTARLSTLLGRTLIEQNNPLGPTMLCQCFLGAGRHLGVDIKVKLIILKLFDRYVLSGAGQLYAQANQLLVATGVLPGLTPAPTISTTDNASAGTVATPADPQADEIVPAVLAALQDLLLQVRASIANSPEAEAGDHERDSLYRRIEQVAQRFLDEFVDDPAIFSELLNEFLAFARDERRRRELLEQRIRDAEESRGRTALARQRVEQALNQALLGEKLPQSVLGFVQDAWSNVLLMTCLKHGHLSLPWQADVQTMVQLIWSVQRHDLPDAREHLLTLVPGLLKSLREGLSSSAFDPFATSKFFTELERLHVQLFEHPGHSAGATAMVEVLEPFTLPTAGESPADTARVLEDSALFERALASVIAKLQRLNRV</sequence>
<evidence type="ECO:0000313" key="1">
    <source>
        <dbReference type="EMBL" id="MFK9083346.1"/>
    </source>
</evidence>
<protein>
    <submittedName>
        <fullName evidence="1">DUF1631 family protein</fullName>
    </submittedName>
</protein>
<proteinExistence type="predicted"/>
<comment type="caution">
    <text evidence="1">The sequence shown here is derived from an EMBL/GenBank/DDBJ whole genome shotgun (WGS) entry which is preliminary data.</text>
</comment>
<keyword evidence="2" id="KW-1185">Reference proteome</keyword>
<gene>
    <name evidence="1" type="ORF">ACJEBM_22030</name>
</gene>
<accession>A0ACC7MXM7</accession>
<dbReference type="EMBL" id="JBJHQE010000049">
    <property type="protein sequence ID" value="MFK9083346.1"/>
    <property type="molecule type" value="Genomic_DNA"/>
</dbReference>